<dbReference type="Pfam" id="PF00903">
    <property type="entry name" value="Glyoxalase"/>
    <property type="match status" value="1"/>
</dbReference>
<dbReference type="Proteomes" id="UP001562159">
    <property type="component" value="Unassembled WGS sequence"/>
</dbReference>
<dbReference type="Gene3D" id="3.10.180.10">
    <property type="entry name" value="2,3-Dihydroxybiphenyl 1,2-Dioxygenase, domain 1"/>
    <property type="match status" value="1"/>
</dbReference>
<name>A0ABV4ATH1_9GAMM</name>
<organism evidence="3 4">
    <name type="scientific">Rhodanobacter humi</name>
    <dbReference type="NCBI Taxonomy" id="1888173"/>
    <lineage>
        <taxon>Bacteria</taxon>
        <taxon>Pseudomonadati</taxon>
        <taxon>Pseudomonadota</taxon>
        <taxon>Gammaproteobacteria</taxon>
        <taxon>Lysobacterales</taxon>
        <taxon>Rhodanobacteraceae</taxon>
        <taxon>Rhodanobacter</taxon>
    </lineage>
</organism>
<evidence type="ECO:0000259" key="2">
    <source>
        <dbReference type="PROSITE" id="PS51819"/>
    </source>
</evidence>
<dbReference type="InterPro" id="IPR029068">
    <property type="entry name" value="Glyas_Bleomycin-R_OHBP_Dase"/>
</dbReference>
<dbReference type="EMBL" id="JBGBPY010000001">
    <property type="protein sequence ID" value="MEY2183682.1"/>
    <property type="molecule type" value="Genomic_DNA"/>
</dbReference>
<feature type="region of interest" description="Disordered" evidence="1">
    <location>
        <begin position="1"/>
        <end position="40"/>
    </location>
</feature>
<evidence type="ECO:0000256" key="1">
    <source>
        <dbReference type="SAM" id="MobiDB-lite"/>
    </source>
</evidence>
<reference evidence="3 4" key="1">
    <citation type="submission" date="2024-07" db="EMBL/GenBank/DDBJ databases">
        <title>Molecular mechanisms and environmental adaptations of flagellar loss and biofilm growth of Rhodanobacter under environmental stress.</title>
        <authorList>
            <person name="Chen M."/>
        </authorList>
    </citation>
    <scope>NUCLEOTIDE SEQUENCE [LARGE SCALE GENOMIC DNA]</scope>
    <source>
        <strain evidence="3 4">RS22</strain>
    </source>
</reference>
<keyword evidence="4" id="KW-1185">Reference proteome</keyword>
<comment type="caution">
    <text evidence="3">The sequence shown here is derived from an EMBL/GenBank/DDBJ whole genome shotgun (WGS) entry which is preliminary data.</text>
</comment>
<dbReference type="PANTHER" id="PTHR35006">
    <property type="entry name" value="GLYOXALASE FAMILY PROTEIN (AFU_ORTHOLOGUE AFUA_5G14830)"/>
    <property type="match status" value="1"/>
</dbReference>
<protein>
    <submittedName>
        <fullName evidence="3">VOC family protein</fullName>
    </submittedName>
</protein>
<dbReference type="SUPFAM" id="SSF54593">
    <property type="entry name" value="Glyoxalase/Bleomycin resistance protein/Dihydroxybiphenyl dioxygenase"/>
    <property type="match status" value="1"/>
</dbReference>
<dbReference type="PANTHER" id="PTHR35006:SF2">
    <property type="entry name" value="GLYOXALASE FAMILY PROTEIN (AFU_ORTHOLOGUE AFUA_5G14830)"/>
    <property type="match status" value="1"/>
</dbReference>
<sequence length="162" mass="17793">MPHLSGTRRGAATANGRIVRPNRSTNHDHACTPETAPPLAGTDMIDHLELQTRDLDTNLRFYGDVLAPLGYERKVDGAAKGFGNDRDLDFFIVVGEPSAHVHFAFGVASRALVDRIYATAEAAGHRLDRAPALAPHIHPNYYAGYLRDPDGRLIEFVCHQPE</sequence>
<dbReference type="InterPro" id="IPR037523">
    <property type="entry name" value="VOC_core"/>
</dbReference>
<dbReference type="InterPro" id="IPR004360">
    <property type="entry name" value="Glyas_Fos-R_dOase_dom"/>
</dbReference>
<accession>A0ABV4ATH1</accession>
<gene>
    <name evidence="3" type="ORF">AB7878_14760</name>
</gene>
<feature type="domain" description="VOC" evidence="2">
    <location>
        <begin position="44"/>
        <end position="159"/>
    </location>
</feature>
<proteinExistence type="predicted"/>
<dbReference type="PROSITE" id="PS51819">
    <property type="entry name" value="VOC"/>
    <property type="match status" value="1"/>
</dbReference>
<evidence type="ECO:0000313" key="4">
    <source>
        <dbReference type="Proteomes" id="UP001562159"/>
    </source>
</evidence>
<evidence type="ECO:0000313" key="3">
    <source>
        <dbReference type="EMBL" id="MEY2183682.1"/>
    </source>
</evidence>